<feature type="transmembrane region" description="Helical" evidence="1">
    <location>
        <begin position="151"/>
        <end position="170"/>
    </location>
</feature>
<gene>
    <name evidence="2" type="ORF">OSB1V03_LOCUS10986</name>
</gene>
<feature type="non-terminal residue" evidence="2">
    <location>
        <position position="1"/>
    </location>
</feature>
<sequence>CTSSLSTIESPLCMVSKHMCMHNMNKFGIHVLVTMVLMAFVVHCVNLDFKNKLNNKLYEFNCTYSLTKGEYFSNFSYGYETSRFFYYDNKTASNIIKIKGVEDVKQLKPYTGDITIGKWTKGNYSCTVGTHNKTHTILTTRFVGINSGHNIANNVFMTTGLVALSSALLFKI</sequence>
<organism evidence="2">
    <name type="scientific">Medioppia subpectinata</name>
    <dbReference type="NCBI Taxonomy" id="1979941"/>
    <lineage>
        <taxon>Eukaryota</taxon>
        <taxon>Metazoa</taxon>
        <taxon>Ecdysozoa</taxon>
        <taxon>Arthropoda</taxon>
        <taxon>Chelicerata</taxon>
        <taxon>Arachnida</taxon>
        <taxon>Acari</taxon>
        <taxon>Acariformes</taxon>
        <taxon>Sarcoptiformes</taxon>
        <taxon>Oribatida</taxon>
        <taxon>Brachypylina</taxon>
        <taxon>Oppioidea</taxon>
        <taxon>Oppiidae</taxon>
        <taxon>Medioppia</taxon>
    </lineage>
</organism>
<keyword evidence="1" id="KW-0812">Transmembrane</keyword>
<dbReference type="EMBL" id="CAJPIZ010008281">
    <property type="protein sequence ID" value="CAG2111004.1"/>
    <property type="molecule type" value="Genomic_DNA"/>
</dbReference>
<evidence type="ECO:0000256" key="1">
    <source>
        <dbReference type="SAM" id="Phobius"/>
    </source>
</evidence>
<protein>
    <submittedName>
        <fullName evidence="2">Uncharacterized protein</fullName>
    </submittedName>
</protein>
<feature type="transmembrane region" description="Helical" evidence="1">
    <location>
        <begin position="27"/>
        <end position="47"/>
    </location>
</feature>
<name>A0A7R9KW84_9ACAR</name>
<dbReference type="Proteomes" id="UP000759131">
    <property type="component" value="Unassembled WGS sequence"/>
</dbReference>
<evidence type="ECO:0000313" key="2">
    <source>
        <dbReference type="EMBL" id="CAD7630574.1"/>
    </source>
</evidence>
<evidence type="ECO:0000313" key="3">
    <source>
        <dbReference type="Proteomes" id="UP000759131"/>
    </source>
</evidence>
<keyword evidence="1" id="KW-0472">Membrane</keyword>
<dbReference type="AlphaFoldDB" id="A0A7R9KW84"/>
<keyword evidence="3" id="KW-1185">Reference proteome</keyword>
<accession>A0A7R9KW84</accession>
<keyword evidence="1" id="KW-1133">Transmembrane helix</keyword>
<dbReference type="EMBL" id="OC862856">
    <property type="protein sequence ID" value="CAD7630574.1"/>
    <property type="molecule type" value="Genomic_DNA"/>
</dbReference>
<reference evidence="2" key="1">
    <citation type="submission" date="2020-11" db="EMBL/GenBank/DDBJ databases">
        <authorList>
            <person name="Tran Van P."/>
        </authorList>
    </citation>
    <scope>NUCLEOTIDE SEQUENCE</scope>
</reference>
<proteinExistence type="predicted"/>